<proteinExistence type="predicted"/>
<reference evidence="2 3" key="1">
    <citation type="submission" date="2013-07" db="EMBL/GenBank/DDBJ databases">
        <title>Comparative Genomic and Metabolomic Analysis of Twelve Strains of Pseudoalteromonas luteoviolacea.</title>
        <authorList>
            <person name="Vynne N.G."/>
            <person name="Mansson M."/>
            <person name="Gram L."/>
        </authorList>
    </citation>
    <scope>NUCLEOTIDE SEQUENCE [LARGE SCALE GENOMIC DNA]</scope>
    <source>
        <strain evidence="2 3">NCIMB 1942</strain>
    </source>
</reference>
<dbReference type="AlphaFoldDB" id="A0A166ZI16"/>
<dbReference type="SUPFAM" id="SSF56601">
    <property type="entry name" value="beta-lactamase/transpeptidase-like"/>
    <property type="match status" value="1"/>
</dbReference>
<comment type="caution">
    <text evidence="2">The sequence shown here is derived from an EMBL/GenBank/DDBJ whole genome shotgun (WGS) entry which is preliminary data.</text>
</comment>
<evidence type="ECO:0000313" key="3">
    <source>
        <dbReference type="Proteomes" id="UP000076587"/>
    </source>
</evidence>
<dbReference type="InterPro" id="IPR012338">
    <property type="entry name" value="Beta-lactam/transpept-like"/>
</dbReference>
<dbReference type="Pfam" id="PF00144">
    <property type="entry name" value="Beta-lactamase"/>
    <property type="match status" value="1"/>
</dbReference>
<dbReference type="EMBL" id="AUXT01000193">
    <property type="protein sequence ID" value="KZN44336.1"/>
    <property type="molecule type" value="Genomic_DNA"/>
</dbReference>
<dbReference type="Proteomes" id="UP000076587">
    <property type="component" value="Unassembled WGS sequence"/>
</dbReference>
<feature type="domain" description="Beta-lactamase-related" evidence="1">
    <location>
        <begin position="81"/>
        <end position="191"/>
    </location>
</feature>
<accession>A0A166ZI16</accession>
<dbReference type="PATRIC" id="fig|1365253.3.peg.4066"/>
<evidence type="ECO:0000313" key="2">
    <source>
        <dbReference type="EMBL" id="KZN44336.1"/>
    </source>
</evidence>
<dbReference type="PANTHER" id="PTHR46825:SF12">
    <property type="entry name" value="PENICILLIN-BINDING PROTEIN 4"/>
    <property type="match status" value="1"/>
</dbReference>
<dbReference type="Gene3D" id="3.40.710.10">
    <property type="entry name" value="DD-peptidase/beta-lactamase superfamily"/>
    <property type="match status" value="1"/>
</dbReference>
<dbReference type="OrthoDB" id="9799367at2"/>
<evidence type="ECO:0000259" key="1">
    <source>
        <dbReference type="Pfam" id="PF00144"/>
    </source>
</evidence>
<sequence>MPQTPSKTCCYNKSLNKSGFSILVSLKTLDVPMTHFFSKTALCAVAFFSNAVLALPHDLEKIHSTLLPQVRIAGEQYKPHTIDAAMASFNLPGLSVAVIKNGEVVWAQSYGVANKKTGRLVTTDTLFQAASISKPIAALAVLNLAEQGKVNLDTDINTYLKSWKMPSSEFGIVTLRHLLTHSSGLAHQPSPGYLRGVPIPSDVASLCSIVKW</sequence>
<dbReference type="PANTHER" id="PTHR46825">
    <property type="entry name" value="D-ALANYL-D-ALANINE-CARBOXYPEPTIDASE/ENDOPEPTIDASE AMPH"/>
    <property type="match status" value="1"/>
</dbReference>
<dbReference type="InterPro" id="IPR050491">
    <property type="entry name" value="AmpC-like"/>
</dbReference>
<dbReference type="InterPro" id="IPR001466">
    <property type="entry name" value="Beta-lactam-related"/>
</dbReference>
<organism evidence="2 3">
    <name type="scientific">Pseudoalteromonas luteoviolacea NCIMB 1942</name>
    <dbReference type="NCBI Taxonomy" id="1365253"/>
    <lineage>
        <taxon>Bacteria</taxon>
        <taxon>Pseudomonadati</taxon>
        <taxon>Pseudomonadota</taxon>
        <taxon>Gammaproteobacteria</taxon>
        <taxon>Alteromonadales</taxon>
        <taxon>Pseudoalteromonadaceae</taxon>
        <taxon>Pseudoalteromonas</taxon>
    </lineage>
</organism>
<gene>
    <name evidence="2" type="ORF">N482_16650</name>
</gene>
<protein>
    <recommendedName>
        <fullName evidence="1">Beta-lactamase-related domain-containing protein</fullName>
    </recommendedName>
</protein>
<name>A0A166ZI16_9GAMM</name>